<dbReference type="AlphaFoldDB" id="U5MVR5"/>
<feature type="transmembrane region" description="Helical" evidence="1">
    <location>
        <begin position="154"/>
        <end position="181"/>
    </location>
</feature>
<dbReference type="NCBIfam" id="TIGR03732">
    <property type="entry name" value="lanti_perm_MutE"/>
    <property type="match status" value="1"/>
</dbReference>
<dbReference type="EMBL" id="CP006721">
    <property type="protein sequence ID" value="AGX44633.1"/>
    <property type="molecule type" value="Genomic_DNA"/>
</dbReference>
<dbReference type="RefSeq" id="WP_022748297.1">
    <property type="nucleotide sequence ID" value="NC_022571.1"/>
</dbReference>
<keyword evidence="1" id="KW-0812">Transmembrane</keyword>
<accession>U5MVR5</accession>
<dbReference type="KEGG" id="csb:CLSA_c36720"/>
<keyword evidence="3" id="KW-1185">Reference proteome</keyword>
<keyword evidence="1" id="KW-1133">Transmembrane helix</keyword>
<sequence>MIKYFVSENLKIKNTFLNKFIFIMPILTIIFTLLLEPTALQKGSYNFWYIFIYPGTVTLISTLLSRVDGKIKNKSVLSLPLDLSKVWISKILIGIKSIFISCLVLFFAVQIIPIIYSNSFQNAISFLNGFIAIIILVITFSWQIPLWIYLGNKIGLFITTIISIIVNFLSSVIAVKNLWWICPFTYPSRLMCPILKILPNGLPATPGSVTFTPEFLNILNIPLGIALSIILFCLVTYLTANWYKSQEV</sequence>
<gene>
    <name evidence="2" type="ORF">CLSA_c36720</name>
</gene>
<organism evidence="2 3">
    <name type="scientific">Clostridium saccharobutylicum DSM 13864</name>
    <dbReference type="NCBI Taxonomy" id="1345695"/>
    <lineage>
        <taxon>Bacteria</taxon>
        <taxon>Bacillati</taxon>
        <taxon>Bacillota</taxon>
        <taxon>Clostridia</taxon>
        <taxon>Eubacteriales</taxon>
        <taxon>Clostridiaceae</taxon>
        <taxon>Clostridium</taxon>
    </lineage>
</organism>
<dbReference type="OrthoDB" id="9776525at2"/>
<feature type="transmembrane region" description="Helical" evidence="1">
    <location>
        <begin position="87"/>
        <end position="116"/>
    </location>
</feature>
<dbReference type="Proteomes" id="UP000017118">
    <property type="component" value="Chromosome"/>
</dbReference>
<dbReference type="InterPro" id="IPR021205">
    <property type="entry name" value="Lanti_perm_SpaE/MutE/EpiE-like"/>
</dbReference>
<dbReference type="GeneID" id="55475984"/>
<protein>
    <submittedName>
        <fullName evidence="2">Lantibiotic permease protein spaE/mutE</fullName>
    </submittedName>
</protein>
<keyword evidence="1" id="KW-0472">Membrane</keyword>
<feature type="transmembrane region" description="Helical" evidence="1">
    <location>
        <begin position="122"/>
        <end position="142"/>
    </location>
</feature>
<dbReference type="eggNOG" id="COG4200">
    <property type="taxonomic scope" value="Bacteria"/>
</dbReference>
<evidence type="ECO:0000313" key="3">
    <source>
        <dbReference type="Proteomes" id="UP000017118"/>
    </source>
</evidence>
<feature type="transmembrane region" description="Helical" evidence="1">
    <location>
        <begin position="16"/>
        <end position="35"/>
    </location>
</feature>
<feature type="transmembrane region" description="Helical" evidence="1">
    <location>
        <begin position="221"/>
        <end position="243"/>
    </location>
</feature>
<evidence type="ECO:0000313" key="2">
    <source>
        <dbReference type="EMBL" id="AGX44633.1"/>
    </source>
</evidence>
<name>U5MVR5_CLOSA</name>
<evidence type="ECO:0000256" key="1">
    <source>
        <dbReference type="SAM" id="Phobius"/>
    </source>
</evidence>
<dbReference type="HOGENOM" id="CLU_077103_2_1_9"/>
<feature type="transmembrane region" description="Helical" evidence="1">
    <location>
        <begin position="47"/>
        <end position="67"/>
    </location>
</feature>
<dbReference type="CDD" id="cd21807">
    <property type="entry name" value="ABC-2_lan_permease_MutE_EpiE-like"/>
    <property type="match status" value="1"/>
</dbReference>
<proteinExistence type="predicted"/>
<dbReference type="PATRIC" id="fig|1345695.10.peg.764"/>
<reference evidence="2 3" key="1">
    <citation type="journal article" date="2013" name="Genome Announc.">
        <title>Complete Genome Sequence of the Solvent Producer Clostridium saccharobutylicum NCP262 (DSM 13864).</title>
        <authorList>
            <person name="Poehlein A."/>
            <person name="Hartwich K."/>
            <person name="Krabben P."/>
            <person name="Ehrenreich A."/>
            <person name="Liebl W."/>
            <person name="Durre P."/>
            <person name="Gottschalk G."/>
            <person name="Daniel R."/>
        </authorList>
    </citation>
    <scope>NUCLEOTIDE SEQUENCE [LARGE SCALE GENOMIC DNA]</scope>
    <source>
        <strain evidence="2">DSM 13864</strain>
    </source>
</reference>